<dbReference type="EMBL" id="DF977461">
    <property type="protein sequence ID" value="GAW25942.1"/>
    <property type="molecule type" value="Genomic_DNA"/>
</dbReference>
<name>A0A1S8A7I5_ROSNE</name>
<evidence type="ECO:0000313" key="1">
    <source>
        <dbReference type="EMBL" id="GAW25942.1"/>
    </source>
</evidence>
<organism evidence="1">
    <name type="scientific">Rosellinia necatrix</name>
    <name type="common">White root-rot fungus</name>
    <dbReference type="NCBI Taxonomy" id="77044"/>
    <lineage>
        <taxon>Eukaryota</taxon>
        <taxon>Fungi</taxon>
        <taxon>Dikarya</taxon>
        <taxon>Ascomycota</taxon>
        <taxon>Pezizomycotina</taxon>
        <taxon>Sordariomycetes</taxon>
        <taxon>Xylariomycetidae</taxon>
        <taxon>Xylariales</taxon>
        <taxon>Xylariaceae</taxon>
        <taxon>Rosellinia</taxon>
    </lineage>
</organism>
<proteinExistence type="predicted"/>
<reference evidence="1" key="1">
    <citation type="submission" date="2016-03" db="EMBL/GenBank/DDBJ databases">
        <title>Draft genome sequence of Rosellinia necatrix.</title>
        <authorList>
            <person name="Kanematsu S."/>
        </authorList>
    </citation>
    <scope>NUCLEOTIDE SEQUENCE [LARGE SCALE GENOMIC DNA]</scope>
    <source>
        <strain evidence="1">W97</strain>
    </source>
</reference>
<dbReference type="Proteomes" id="UP000054516">
    <property type="component" value="Unassembled WGS sequence"/>
</dbReference>
<dbReference type="AlphaFoldDB" id="A0A1S8A7I5"/>
<sequence>MSSLHAITNRRALSAYVVDRDAQDTLDMVVRCAAKKVTLQNSNVVTHARQALPLHWLAMPLRKHRKLGL</sequence>
<accession>A0A1S8A7I5</accession>
<protein>
    <submittedName>
        <fullName evidence="1">Uncharacterized protein</fullName>
    </submittedName>
</protein>
<keyword evidence="2" id="KW-1185">Reference proteome</keyword>
<gene>
    <name evidence="1" type="ORF">SAMD00023353_1601200</name>
</gene>
<evidence type="ECO:0000313" key="2">
    <source>
        <dbReference type="Proteomes" id="UP000054516"/>
    </source>
</evidence>